<dbReference type="Proteomes" id="UP001162483">
    <property type="component" value="Unassembled WGS sequence"/>
</dbReference>
<protein>
    <recommendedName>
        <fullName evidence="3">PiggyBac transposable element-derived protein domain-containing protein</fullName>
    </recommendedName>
</protein>
<feature type="non-terminal residue" evidence="1">
    <location>
        <position position="1"/>
    </location>
</feature>
<name>A0ABN9AHE8_9NEOB</name>
<comment type="caution">
    <text evidence="1">The sequence shown here is derived from an EMBL/GenBank/DDBJ whole genome shotgun (WGS) entry which is preliminary data.</text>
</comment>
<reference evidence="1" key="1">
    <citation type="submission" date="2023-05" db="EMBL/GenBank/DDBJ databases">
        <authorList>
            <person name="Stuckert A."/>
        </authorList>
    </citation>
    <scope>NUCLEOTIDE SEQUENCE</scope>
</reference>
<proteinExistence type="predicted"/>
<evidence type="ECO:0000313" key="2">
    <source>
        <dbReference type="Proteomes" id="UP001162483"/>
    </source>
</evidence>
<evidence type="ECO:0000313" key="1">
    <source>
        <dbReference type="EMBL" id="CAI9535441.1"/>
    </source>
</evidence>
<gene>
    <name evidence="1" type="ORF">SPARVUS_LOCUS866182</name>
</gene>
<dbReference type="EMBL" id="CATNWA010000266">
    <property type="protein sequence ID" value="CAI9535441.1"/>
    <property type="molecule type" value="Genomic_DNA"/>
</dbReference>
<organism evidence="1 2">
    <name type="scientific">Staurois parvus</name>
    <dbReference type="NCBI Taxonomy" id="386267"/>
    <lineage>
        <taxon>Eukaryota</taxon>
        <taxon>Metazoa</taxon>
        <taxon>Chordata</taxon>
        <taxon>Craniata</taxon>
        <taxon>Vertebrata</taxon>
        <taxon>Euteleostomi</taxon>
        <taxon>Amphibia</taxon>
        <taxon>Batrachia</taxon>
        <taxon>Anura</taxon>
        <taxon>Neobatrachia</taxon>
        <taxon>Ranoidea</taxon>
        <taxon>Ranidae</taxon>
        <taxon>Staurois</taxon>
    </lineage>
</organism>
<keyword evidence="2" id="KW-1185">Reference proteome</keyword>
<sequence length="154" mass="17254">STSWCDGEHKNSHTGHRASSILPDVLANPDWQPTNSAAPVLPPFTAQPEIQVETANLNNPLDFLELFFMEDLYALIVDQSNLYAQQFIAANPDSNLARSFAWKPITVSQFNFFWVLTLNMGITKKINFGCVGPQNQFIICPCSLLPWPGIDMRI</sequence>
<accession>A0ABN9AHE8</accession>
<evidence type="ECO:0008006" key="3">
    <source>
        <dbReference type="Google" id="ProtNLM"/>
    </source>
</evidence>